<accession>A0A920CVZ6</accession>
<dbReference type="PANTHER" id="PTHR43280:SF2">
    <property type="entry name" value="HTH-TYPE TRANSCRIPTIONAL REGULATOR EXSA"/>
    <property type="match status" value="1"/>
</dbReference>
<name>A0A920CVZ6_9BACL</name>
<dbReference type="Pfam" id="PF12833">
    <property type="entry name" value="HTH_18"/>
    <property type="match status" value="1"/>
</dbReference>
<keyword evidence="4" id="KW-0597">Phosphoprotein</keyword>
<dbReference type="CDD" id="cd17536">
    <property type="entry name" value="REC_YesN-like"/>
    <property type="match status" value="1"/>
</dbReference>
<evidence type="ECO:0000313" key="8">
    <source>
        <dbReference type="Proteomes" id="UP000683139"/>
    </source>
</evidence>
<evidence type="ECO:0000259" key="6">
    <source>
        <dbReference type="PROSITE" id="PS50110"/>
    </source>
</evidence>
<feature type="domain" description="Response regulatory" evidence="6">
    <location>
        <begin position="4"/>
        <end position="121"/>
    </location>
</feature>
<feature type="domain" description="HTH araC/xylS-type" evidence="5">
    <location>
        <begin position="347"/>
        <end position="445"/>
    </location>
</feature>
<comment type="caution">
    <text evidence="7">The sequence shown here is derived from an EMBL/GenBank/DDBJ whole genome shotgun (WGS) entry which is preliminary data.</text>
</comment>
<dbReference type="SUPFAM" id="SSF52172">
    <property type="entry name" value="CheY-like"/>
    <property type="match status" value="1"/>
</dbReference>
<dbReference type="PANTHER" id="PTHR43280">
    <property type="entry name" value="ARAC-FAMILY TRANSCRIPTIONAL REGULATOR"/>
    <property type="match status" value="1"/>
</dbReference>
<evidence type="ECO:0008006" key="9">
    <source>
        <dbReference type="Google" id="ProtNLM"/>
    </source>
</evidence>
<dbReference type="Gene3D" id="3.40.50.2300">
    <property type="match status" value="1"/>
</dbReference>
<protein>
    <recommendedName>
        <fullName evidence="9">DNA-binding response regulator</fullName>
    </recommendedName>
</protein>
<evidence type="ECO:0000256" key="4">
    <source>
        <dbReference type="PROSITE-ProRule" id="PRU00169"/>
    </source>
</evidence>
<keyword evidence="8" id="KW-1185">Reference proteome</keyword>
<evidence type="ECO:0000256" key="3">
    <source>
        <dbReference type="ARBA" id="ARBA00023163"/>
    </source>
</evidence>
<dbReference type="Pfam" id="PF00072">
    <property type="entry name" value="Response_reg"/>
    <property type="match status" value="1"/>
</dbReference>
<dbReference type="AlphaFoldDB" id="A0A920CVZ6"/>
<keyword evidence="3" id="KW-0804">Transcription</keyword>
<reference evidence="7" key="1">
    <citation type="submission" date="2021-03" db="EMBL/GenBank/DDBJ databases">
        <title>Antimicrobial resistance genes in bacteria isolated from Japanese honey, and their potential for conferring macrolide and lincosamide resistance in the American foulbrood pathogen Paenibacillus larvae.</title>
        <authorList>
            <person name="Okamoto M."/>
            <person name="Kumagai M."/>
            <person name="Kanamori H."/>
            <person name="Takamatsu D."/>
        </authorList>
    </citation>
    <scope>NUCLEOTIDE SEQUENCE</scope>
    <source>
        <strain evidence="7">J40TS1</strain>
    </source>
</reference>
<gene>
    <name evidence="7" type="ORF">J40TS1_43690</name>
</gene>
<dbReference type="InterPro" id="IPR020449">
    <property type="entry name" value="Tscrpt_reg_AraC-type_HTH"/>
</dbReference>
<dbReference type="Gene3D" id="1.10.10.60">
    <property type="entry name" value="Homeodomain-like"/>
    <property type="match status" value="2"/>
</dbReference>
<dbReference type="Proteomes" id="UP000683139">
    <property type="component" value="Unassembled WGS sequence"/>
</dbReference>
<sequence length="446" mass="50995">MLYRILVADDEALEREGMRWIIDQMVDQPTEVIEAGNGRDALQQASIHKPHIIFMDIRMPGMDGLAALRAIRQLLPQAKFVLVTAYEYFDYAQEAVRLGAKDYIVKPANRQEIAALVKRLIAEIELEQEAARSQQAKEQRLQELLPLVKAELALRLISAAANEQELLAIADSLQLELEGLCAVVVALPQGEQHRQLLEQQVQQLLQQQASIHGYDRYISSPFVHEHIVLFLTAREADRDKPEALLQHARSVSSELLERCKQTIPEQEVQIGIGNKHEGVAGARRSYFEAVFASTTAVDSSHVCLFQDIEHLSPQPLLSSKAEHYAYVQQAIKLIQQEREQQTFSMIDAALSYIARNYQRELLLEEVAEHVHLNPYYFSKVFKQQTGQTFIDYITRIRIEKAKQWMGNKEMSLKEICYLVGYNDPNYFSRVFKKVTGMTPSAYRSQQ</sequence>
<dbReference type="InterPro" id="IPR001789">
    <property type="entry name" value="Sig_transdc_resp-reg_receiver"/>
</dbReference>
<evidence type="ECO:0000313" key="7">
    <source>
        <dbReference type="EMBL" id="GIP18727.1"/>
    </source>
</evidence>
<dbReference type="GO" id="GO:0000160">
    <property type="term" value="P:phosphorelay signal transduction system"/>
    <property type="evidence" value="ECO:0007669"/>
    <property type="project" value="InterPro"/>
</dbReference>
<dbReference type="InterPro" id="IPR009057">
    <property type="entry name" value="Homeodomain-like_sf"/>
</dbReference>
<feature type="modified residue" description="4-aspartylphosphate" evidence="4">
    <location>
        <position position="56"/>
    </location>
</feature>
<keyword evidence="2" id="KW-0238">DNA-binding</keyword>
<dbReference type="InterPro" id="IPR011006">
    <property type="entry name" value="CheY-like_superfamily"/>
</dbReference>
<organism evidence="7 8">
    <name type="scientific">Paenibacillus montaniterrae</name>
    <dbReference type="NCBI Taxonomy" id="429341"/>
    <lineage>
        <taxon>Bacteria</taxon>
        <taxon>Bacillati</taxon>
        <taxon>Bacillota</taxon>
        <taxon>Bacilli</taxon>
        <taxon>Bacillales</taxon>
        <taxon>Paenibacillaceae</taxon>
        <taxon>Paenibacillus</taxon>
    </lineage>
</organism>
<dbReference type="InterPro" id="IPR041522">
    <property type="entry name" value="CdaR_GGDEF"/>
</dbReference>
<dbReference type="SUPFAM" id="SSF46689">
    <property type="entry name" value="Homeodomain-like"/>
    <property type="match status" value="2"/>
</dbReference>
<dbReference type="GO" id="GO:0003700">
    <property type="term" value="F:DNA-binding transcription factor activity"/>
    <property type="evidence" value="ECO:0007669"/>
    <property type="project" value="InterPro"/>
</dbReference>
<dbReference type="SMART" id="SM00342">
    <property type="entry name" value="HTH_ARAC"/>
    <property type="match status" value="1"/>
</dbReference>
<dbReference type="InterPro" id="IPR018060">
    <property type="entry name" value="HTH_AraC"/>
</dbReference>
<proteinExistence type="predicted"/>
<dbReference type="SMART" id="SM00448">
    <property type="entry name" value="REC"/>
    <property type="match status" value="1"/>
</dbReference>
<evidence type="ECO:0000256" key="1">
    <source>
        <dbReference type="ARBA" id="ARBA00023015"/>
    </source>
</evidence>
<dbReference type="PROSITE" id="PS01124">
    <property type="entry name" value="HTH_ARAC_FAMILY_2"/>
    <property type="match status" value="1"/>
</dbReference>
<evidence type="ECO:0000256" key="2">
    <source>
        <dbReference type="ARBA" id="ARBA00023125"/>
    </source>
</evidence>
<dbReference type="PROSITE" id="PS50110">
    <property type="entry name" value="RESPONSE_REGULATORY"/>
    <property type="match status" value="1"/>
</dbReference>
<dbReference type="InterPro" id="IPR018062">
    <property type="entry name" value="HTH_AraC-typ_CS"/>
</dbReference>
<dbReference type="EMBL" id="BOSE01000010">
    <property type="protein sequence ID" value="GIP18727.1"/>
    <property type="molecule type" value="Genomic_DNA"/>
</dbReference>
<keyword evidence="1" id="KW-0805">Transcription regulation</keyword>
<dbReference type="PRINTS" id="PR00032">
    <property type="entry name" value="HTHARAC"/>
</dbReference>
<dbReference type="Pfam" id="PF17853">
    <property type="entry name" value="GGDEF_2"/>
    <property type="match status" value="1"/>
</dbReference>
<evidence type="ECO:0000259" key="5">
    <source>
        <dbReference type="PROSITE" id="PS01124"/>
    </source>
</evidence>
<dbReference type="GO" id="GO:0043565">
    <property type="term" value="F:sequence-specific DNA binding"/>
    <property type="evidence" value="ECO:0007669"/>
    <property type="project" value="InterPro"/>
</dbReference>
<dbReference type="PROSITE" id="PS00041">
    <property type="entry name" value="HTH_ARAC_FAMILY_1"/>
    <property type="match status" value="1"/>
</dbReference>